<evidence type="ECO:0000313" key="2">
    <source>
        <dbReference type="Proteomes" id="UP000814140"/>
    </source>
</evidence>
<evidence type="ECO:0000313" key="1">
    <source>
        <dbReference type="EMBL" id="KAI0061551.1"/>
    </source>
</evidence>
<sequence length="368" mass="39354">MPPEPTTIVYKRVQDVELYIDVYPPEAGAQDSAPAPAIVYFHGGGLTVGDRTSWFPQWLYERAARAGIAFISADYRLLPSSTGHDILADVVDLFAFLASGDLSASGCSVDAQRLVAVGTSAGGYCCFLAAMHATPQPAAILSLYGLGGDFLTPYFLTPKDKPFFLGRELLDPADFAPLMHPACHALPPVGGSPLTYHGPDSPTPGYPSNPRMQLTRVYLQEGTCLDYIAGAHAPSLSAALRPLVVPEQPLTDAERAGDLAAGRTARAEKVARLRAALPERVHALFPQLRVTRAWPRVFFAHGEADSAVHVQDAVHLCGLLRDAGVRAELRVVPGEEHSFDYQKGAEEKFGGGGLFDEAFGFVTEAVGV</sequence>
<protein>
    <submittedName>
        <fullName evidence="1">Alpha/beta-hydrolase</fullName>
    </submittedName>
</protein>
<dbReference type="EMBL" id="MU277212">
    <property type="protein sequence ID" value="KAI0061551.1"/>
    <property type="molecule type" value="Genomic_DNA"/>
</dbReference>
<name>A0ACB8T0P0_9AGAM</name>
<proteinExistence type="predicted"/>
<accession>A0ACB8T0P0</accession>
<keyword evidence="2" id="KW-1185">Reference proteome</keyword>
<comment type="caution">
    <text evidence="1">The sequence shown here is derived from an EMBL/GenBank/DDBJ whole genome shotgun (WGS) entry which is preliminary data.</text>
</comment>
<reference evidence="1" key="1">
    <citation type="submission" date="2021-03" db="EMBL/GenBank/DDBJ databases">
        <authorList>
            <consortium name="DOE Joint Genome Institute"/>
            <person name="Ahrendt S."/>
            <person name="Looney B.P."/>
            <person name="Miyauchi S."/>
            <person name="Morin E."/>
            <person name="Drula E."/>
            <person name="Courty P.E."/>
            <person name="Chicoki N."/>
            <person name="Fauchery L."/>
            <person name="Kohler A."/>
            <person name="Kuo A."/>
            <person name="Labutti K."/>
            <person name="Pangilinan J."/>
            <person name="Lipzen A."/>
            <person name="Riley R."/>
            <person name="Andreopoulos W."/>
            <person name="He G."/>
            <person name="Johnson J."/>
            <person name="Barry K.W."/>
            <person name="Grigoriev I.V."/>
            <person name="Nagy L."/>
            <person name="Hibbett D."/>
            <person name="Henrissat B."/>
            <person name="Matheny P.B."/>
            <person name="Labbe J."/>
            <person name="Martin F."/>
        </authorList>
    </citation>
    <scope>NUCLEOTIDE SEQUENCE</scope>
    <source>
        <strain evidence="1">HHB10654</strain>
    </source>
</reference>
<organism evidence="1 2">
    <name type="scientific">Artomyces pyxidatus</name>
    <dbReference type="NCBI Taxonomy" id="48021"/>
    <lineage>
        <taxon>Eukaryota</taxon>
        <taxon>Fungi</taxon>
        <taxon>Dikarya</taxon>
        <taxon>Basidiomycota</taxon>
        <taxon>Agaricomycotina</taxon>
        <taxon>Agaricomycetes</taxon>
        <taxon>Russulales</taxon>
        <taxon>Auriscalpiaceae</taxon>
        <taxon>Artomyces</taxon>
    </lineage>
</organism>
<reference evidence="1" key="2">
    <citation type="journal article" date="2022" name="New Phytol.">
        <title>Evolutionary transition to the ectomycorrhizal habit in the genomes of a hyperdiverse lineage of mushroom-forming fungi.</title>
        <authorList>
            <person name="Looney B."/>
            <person name="Miyauchi S."/>
            <person name="Morin E."/>
            <person name="Drula E."/>
            <person name="Courty P.E."/>
            <person name="Kohler A."/>
            <person name="Kuo A."/>
            <person name="LaButti K."/>
            <person name="Pangilinan J."/>
            <person name="Lipzen A."/>
            <person name="Riley R."/>
            <person name="Andreopoulos W."/>
            <person name="He G."/>
            <person name="Johnson J."/>
            <person name="Nolan M."/>
            <person name="Tritt A."/>
            <person name="Barry K.W."/>
            <person name="Grigoriev I.V."/>
            <person name="Nagy L.G."/>
            <person name="Hibbett D."/>
            <person name="Henrissat B."/>
            <person name="Matheny P.B."/>
            <person name="Labbe J."/>
            <person name="Martin F.M."/>
        </authorList>
    </citation>
    <scope>NUCLEOTIDE SEQUENCE</scope>
    <source>
        <strain evidence="1">HHB10654</strain>
    </source>
</reference>
<dbReference type="Proteomes" id="UP000814140">
    <property type="component" value="Unassembled WGS sequence"/>
</dbReference>
<gene>
    <name evidence="1" type="ORF">BV25DRAFT_1916898</name>
</gene>